<dbReference type="Gene3D" id="2.70.70.10">
    <property type="entry name" value="Glucose Permease (Domain IIA)"/>
    <property type="match status" value="1"/>
</dbReference>
<dbReference type="CDD" id="cd12797">
    <property type="entry name" value="M23_peptidase"/>
    <property type="match status" value="1"/>
</dbReference>
<accession>A0A432X9Z2</accession>
<feature type="domain" description="LysM" evidence="3">
    <location>
        <begin position="52"/>
        <end position="96"/>
    </location>
</feature>
<dbReference type="Pfam" id="PF01476">
    <property type="entry name" value="LysM"/>
    <property type="match status" value="1"/>
</dbReference>
<dbReference type="InterPro" id="IPR050570">
    <property type="entry name" value="Cell_wall_metabolism_enzyme"/>
</dbReference>
<dbReference type="PROSITE" id="PS51782">
    <property type="entry name" value="LYSM"/>
    <property type="match status" value="1"/>
</dbReference>
<evidence type="ECO:0000313" key="5">
    <source>
        <dbReference type="Proteomes" id="UP000286976"/>
    </source>
</evidence>
<organism evidence="4 5">
    <name type="scientific">Aliidiomarina taiwanensis</name>
    <dbReference type="NCBI Taxonomy" id="946228"/>
    <lineage>
        <taxon>Bacteria</taxon>
        <taxon>Pseudomonadati</taxon>
        <taxon>Pseudomonadota</taxon>
        <taxon>Gammaproteobacteria</taxon>
        <taxon>Alteromonadales</taxon>
        <taxon>Idiomarinaceae</taxon>
        <taxon>Aliidiomarina</taxon>
    </lineage>
</organism>
<dbReference type="Proteomes" id="UP000286976">
    <property type="component" value="Unassembled WGS sequence"/>
</dbReference>
<keyword evidence="5" id="KW-1185">Reference proteome</keyword>
<dbReference type="GO" id="GO:0032153">
    <property type="term" value="C:cell division site"/>
    <property type="evidence" value="ECO:0007669"/>
    <property type="project" value="TreeGrafter"/>
</dbReference>
<dbReference type="SUPFAM" id="SSF51261">
    <property type="entry name" value="Duplicated hybrid motif"/>
    <property type="match status" value="1"/>
</dbReference>
<dbReference type="InterPro" id="IPR016047">
    <property type="entry name" value="M23ase_b-sheet_dom"/>
</dbReference>
<dbReference type="EMBL" id="PIPQ01000001">
    <property type="protein sequence ID" value="RUO44218.1"/>
    <property type="molecule type" value="Genomic_DNA"/>
</dbReference>
<dbReference type="InterPro" id="IPR036779">
    <property type="entry name" value="LysM_dom_sf"/>
</dbReference>
<evidence type="ECO:0000256" key="2">
    <source>
        <dbReference type="SAM" id="SignalP"/>
    </source>
</evidence>
<dbReference type="PANTHER" id="PTHR21666:SF263">
    <property type="entry name" value="MUREIN HYDROLASE ACTIVATOR NLPD"/>
    <property type="match status" value="1"/>
</dbReference>
<feature type="signal peptide" evidence="2">
    <location>
        <begin position="1"/>
        <end position="26"/>
    </location>
</feature>
<dbReference type="GO" id="GO:0004222">
    <property type="term" value="F:metalloendopeptidase activity"/>
    <property type="evidence" value="ECO:0007669"/>
    <property type="project" value="TreeGrafter"/>
</dbReference>
<name>A0A432X9Z2_9GAMM</name>
<dbReference type="GO" id="GO:0009279">
    <property type="term" value="C:cell outer membrane"/>
    <property type="evidence" value="ECO:0007669"/>
    <property type="project" value="TreeGrafter"/>
</dbReference>
<comment type="similarity">
    <text evidence="1">Belongs to the E.coli NlpD/Haemophilus LppB family.</text>
</comment>
<protein>
    <submittedName>
        <fullName evidence="4">Peptidase M23</fullName>
    </submittedName>
</protein>
<dbReference type="PROSITE" id="PS51257">
    <property type="entry name" value="PROKAR_LIPOPROTEIN"/>
    <property type="match status" value="1"/>
</dbReference>
<dbReference type="SMART" id="SM00257">
    <property type="entry name" value="LysM"/>
    <property type="match status" value="1"/>
</dbReference>
<evidence type="ECO:0000313" key="4">
    <source>
        <dbReference type="EMBL" id="RUO44218.1"/>
    </source>
</evidence>
<dbReference type="CDD" id="cd00118">
    <property type="entry name" value="LysM"/>
    <property type="match status" value="1"/>
</dbReference>
<dbReference type="AlphaFoldDB" id="A0A432X9Z2"/>
<dbReference type="RefSeq" id="WP_126756614.1">
    <property type="nucleotide sequence ID" value="NZ_PIPQ01000001.1"/>
</dbReference>
<comment type="caution">
    <text evidence="4">The sequence shown here is derived from an EMBL/GenBank/DDBJ whole genome shotgun (WGS) entry which is preliminary data.</text>
</comment>
<dbReference type="Pfam" id="PF01551">
    <property type="entry name" value="Peptidase_M23"/>
    <property type="match status" value="1"/>
</dbReference>
<reference evidence="4 5" key="1">
    <citation type="journal article" date="2011" name="Front. Microbiol.">
        <title>Genomic signatures of strain selection and enhancement in Bacillus atrophaeus var. globigii, a historical biowarfare simulant.</title>
        <authorList>
            <person name="Gibbons H.S."/>
            <person name="Broomall S.M."/>
            <person name="McNew L.A."/>
            <person name="Daligault H."/>
            <person name="Chapman C."/>
            <person name="Bruce D."/>
            <person name="Karavis M."/>
            <person name="Krepps M."/>
            <person name="McGregor P.A."/>
            <person name="Hong C."/>
            <person name="Park K.H."/>
            <person name="Akmal A."/>
            <person name="Feldman A."/>
            <person name="Lin J.S."/>
            <person name="Chang W.E."/>
            <person name="Higgs B.W."/>
            <person name="Demirev P."/>
            <person name="Lindquist J."/>
            <person name="Liem A."/>
            <person name="Fochler E."/>
            <person name="Read T.D."/>
            <person name="Tapia R."/>
            <person name="Johnson S."/>
            <person name="Bishop-Lilly K.A."/>
            <person name="Detter C."/>
            <person name="Han C."/>
            <person name="Sozhamannan S."/>
            <person name="Rosenzweig C.N."/>
            <person name="Skowronski E.W."/>
        </authorList>
    </citation>
    <scope>NUCLEOTIDE SEQUENCE [LARGE SCALE GENOMIC DNA]</scope>
    <source>
        <strain evidence="4 5">AIT1</strain>
    </source>
</reference>
<gene>
    <name evidence="4" type="ORF">CWE15_03355</name>
</gene>
<keyword evidence="2" id="KW-0732">Signal</keyword>
<dbReference type="Gene3D" id="3.10.350.10">
    <property type="entry name" value="LysM domain"/>
    <property type="match status" value="1"/>
</dbReference>
<dbReference type="PANTHER" id="PTHR21666">
    <property type="entry name" value="PEPTIDASE-RELATED"/>
    <property type="match status" value="1"/>
</dbReference>
<feature type="chain" id="PRO_5019298568" evidence="2">
    <location>
        <begin position="27"/>
        <end position="301"/>
    </location>
</feature>
<dbReference type="InterPro" id="IPR018392">
    <property type="entry name" value="LysM"/>
</dbReference>
<sequence>MRRMRTGNRVGLMCLSLILISGCAGRSEPAPVESVYRGTSYYHYAPNSWSEETYTVRAGDTLYSIAFRASMDIRDIARLNNLTEPYAIYPNQVLRLQPETLTTPTAQPVSSAPQETNVNEGVATTSQTGYGENVSSTSQVETVAVASETTRAVAQPQAVVRPQISRPRSPEREVASADIRWRWPSSGRIVKRFSTREPMNHGMEFSGSRGDPVIAAAAGKVVYVGTALRGYGRLIILKHNDDYITAYGHNDTVLVQEQQWVESGQQIATMGKSGREDVRLRFELRLRGNSVNPENYLPRSR</sequence>
<dbReference type="OrthoDB" id="9795421at2"/>
<proteinExistence type="inferred from homology"/>
<evidence type="ECO:0000256" key="1">
    <source>
        <dbReference type="ARBA" id="ARBA00038420"/>
    </source>
</evidence>
<evidence type="ECO:0000259" key="3">
    <source>
        <dbReference type="PROSITE" id="PS51782"/>
    </source>
</evidence>
<dbReference type="InterPro" id="IPR011055">
    <property type="entry name" value="Dup_hybrid_motif"/>
</dbReference>